<dbReference type="STRING" id="56646.A0A2L2SVF5"/>
<reference evidence="3" key="1">
    <citation type="submission" date="2014-10" db="EMBL/GenBank/DDBJ databases">
        <authorList>
            <person name="King R."/>
        </authorList>
    </citation>
    <scope>NUCLEOTIDE SEQUENCE [LARGE SCALE GENOMIC DNA]</scope>
    <source>
        <strain evidence="3">A3/5</strain>
    </source>
</reference>
<accession>A0A2L2SVF5</accession>
<feature type="compositionally biased region" description="Acidic residues" evidence="1">
    <location>
        <begin position="412"/>
        <end position="425"/>
    </location>
</feature>
<proteinExistence type="predicted"/>
<keyword evidence="3" id="KW-1185">Reference proteome</keyword>
<dbReference type="EMBL" id="LN649232">
    <property type="protein sequence ID" value="CEI39695.1"/>
    <property type="molecule type" value="Genomic_DNA"/>
</dbReference>
<dbReference type="Pfam" id="PF14388">
    <property type="entry name" value="DUF4419"/>
    <property type="match status" value="1"/>
</dbReference>
<protein>
    <submittedName>
        <fullName evidence="2">Uncharacterized protein</fullName>
    </submittedName>
</protein>
<evidence type="ECO:0000313" key="3">
    <source>
        <dbReference type="Proteomes" id="UP000245910"/>
    </source>
</evidence>
<dbReference type="SUPFAM" id="SSF63724">
    <property type="entry name" value="Cytolysin/lectin"/>
    <property type="match status" value="1"/>
</dbReference>
<evidence type="ECO:0000256" key="1">
    <source>
        <dbReference type="SAM" id="MobiDB-lite"/>
    </source>
</evidence>
<organism evidence="2 3">
    <name type="scientific">Fusarium venenatum</name>
    <dbReference type="NCBI Taxonomy" id="56646"/>
    <lineage>
        <taxon>Eukaryota</taxon>
        <taxon>Fungi</taxon>
        <taxon>Dikarya</taxon>
        <taxon>Ascomycota</taxon>
        <taxon>Pezizomycotina</taxon>
        <taxon>Sordariomycetes</taxon>
        <taxon>Hypocreomycetidae</taxon>
        <taxon>Hypocreales</taxon>
        <taxon>Nectriaceae</taxon>
        <taxon>Fusarium</taxon>
    </lineage>
</organism>
<sequence length="557" mass="63697">MSYTIKVRVFQTNPNAFFHIVEKACWHYGNGCQWTEQNGVLTLTMGSSGTSGMLRFKTEQNKEAFFVALGVHNYKPWVDTVTGLGDDITCVKALPEYYGNASDRTRSRESQRTEQTILNIDRRNIKTNYKVKEATISTSSQPPEWHFRCARTHRDILWGTSPCVFRRSSYAQSNFCASTPDHTTIAVSENGFVWSTCRAYNEGKHLIVRPDDVWLAILQNIGRYSLPRTEESLSEAKLDVPTLNEEDFRNFSTLAEEMKYLVNRKCFSRERTNSLMPGFSTTCPEDITAACVLLLGRELKEKVLGDFRFRKGGIHFATLSGTPLDWGSLLDKLRDFRNEGEEVKLFIKNIRPILSLLHYTAREPDSVIAREFIETMVRKTPPNGEDAHLVTGWITAFCHINPKRQNRQSDKDGDEPSDQDVESEVSETRDTSEEDKEDDIFHQTVNLSDIPVGTARMPVRLMGKYRTANCIMVGGSIAATCGRHQSNGWVYRPMPGWILSIKEDNKMARMRQEILDDVKQEIRHQVKEAANEFKDCIWSSTASTLVLNRLERRLEKM</sequence>
<dbReference type="Gene3D" id="2.60.270.20">
    <property type="entry name" value="Cytolysin/lectin"/>
    <property type="match status" value="1"/>
</dbReference>
<dbReference type="InterPro" id="IPR015926">
    <property type="entry name" value="Cytolysin/lectin"/>
</dbReference>
<dbReference type="InterPro" id="IPR025533">
    <property type="entry name" value="DUF4419"/>
</dbReference>
<name>A0A2L2SVF5_9HYPO</name>
<dbReference type="Proteomes" id="UP000245910">
    <property type="component" value="Chromosome IIII"/>
</dbReference>
<dbReference type="PANTHER" id="PTHR31252">
    <property type="entry name" value="DUF4419 DOMAIN-CONTAINING PROTEIN"/>
    <property type="match status" value="1"/>
</dbReference>
<evidence type="ECO:0000313" key="2">
    <source>
        <dbReference type="EMBL" id="CEI39695.1"/>
    </source>
</evidence>
<dbReference type="AlphaFoldDB" id="A0A2L2SVF5"/>
<dbReference type="InterPro" id="IPR009960">
    <property type="entry name" value="Fruit_body_lectin_fun"/>
</dbReference>
<dbReference type="PANTHER" id="PTHR31252:SF11">
    <property type="entry name" value="DUF4419 DOMAIN-CONTAINING PROTEIN"/>
    <property type="match status" value="1"/>
</dbReference>
<dbReference type="Pfam" id="PF07367">
    <property type="entry name" value="FB_lectin"/>
    <property type="match status" value="1"/>
</dbReference>
<dbReference type="OrthoDB" id="9978173at2759"/>
<feature type="region of interest" description="Disordered" evidence="1">
    <location>
        <begin position="404"/>
        <end position="443"/>
    </location>
</feature>